<evidence type="ECO:0000313" key="3">
    <source>
        <dbReference type="Proteomes" id="UP000198982"/>
    </source>
</evidence>
<dbReference type="SUPFAM" id="SSF54637">
    <property type="entry name" value="Thioesterase/thiol ester dehydrase-isomerase"/>
    <property type="match status" value="2"/>
</dbReference>
<dbReference type="RefSeq" id="WP_092319298.1">
    <property type="nucleotide sequence ID" value="NZ_FNTJ01000002.1"/>
</dbReference>
<protein>
    <submittedName>
        <fullName evidence="2">MaoC like domain-containing protein</fullName>
    </submittedName>
</protein>
<dbReference type="InterPro" id="IPR002539">
    <property type="entry name" value="MaoC-like_dom"/>
</dbReference>
<dbReference type="PANTHER" id="PTHR43841:SF1">
    <property type="entry name" value="3-HYDROXYACYL-THIOESTER DEHYDRATASE X"/>
    <property type="match status" value="1"/>
</dbReference>
<dbReference type="Pfam" id="PF01575">
    <property type="entry name" value="MaoC_dehydratas"/>
    <property type="match status" value="1"/>
</dbReference>
<reference evidence="3" key="1">
    <citation type="submission" date="2016-10" db="EMBL/GenBank/DDBJ databases">
        <authorList>
            <person name="Varghese N."/>
            <person name="Submissions S."/>
        </authorList>
    </citation>
    <scope>NUCLEOTIDE SEQUENCE [LARGE SCALE GENOMIC DNA]</scope>
    <source>
        <strain evidence="3">DSM 9751</strain>
    </source>
</reference>
<feature type="domain" description="MaoC-like" evidence="1">
    <location>
        <begin position="185"/>
        <end position="257"/>
    </location>
</feature>
<dbReference type="PANTHER" id="PTHR43841">
    <property type="entry name" value="3-HYDROXYACYL-THIOESTER DEHYDRATASE HTDX-RELATED"/>
    <property type="match status" value="1"/>
</dbReference>
<keyword evidence="3" id="KW-1185">Reference proteome</keyword>
<dbReference type="Gene3D" id="3.10.129.10">
    <property type="entry name" value="Hotdog Thioesterase"/>
    <property type="match status" value="1"/>
</dbReference>
<name>A0A1H4WLF3_9PSED</name>
<gene>
    <name evidence="2" type="ORF">SAMN05216178_5446</name>
</gene>
<dbReference type="AlphaFoldDB" id="A0A1H4WLF3"/>
<organism evidence="2 3">
    <name type="scientific">Pseudomonas saponiphila</name>
    <dbReference type="NCBI Taxonomy" id="556534"/>
    <lineage>
        <taxon>Bacteria</taxon>
        <taxon>Pseudomonadati</taxon>
        <taxon>Pseudomonadota</taxon>
        <taxon>Gammaproteobacteria</taxon>
        <taxon>Pseudomonadales</taxon>
        <taxon>Pseudomonadaceae</taxon>
        <taxon>Pseudomonas</taxon>
    </lineage>
</organism>
<dbReference type="Proteomes" id="UP000198982">
    <property type="component" value="Unassembled WGS sequence"/>
</dbReference>
<dbReference type="InterPro" id="IPR029069">
    <property type="entry name" value="HotDog_dom_sf"/>
</dbReference>
<proteinExistence type="predicted"/>
<sequence>MSNHWHDLHRPASLPPLFLKAALRRGIKNTPLPEQGLRCWISVEPRRLEAYRQVCGYLDNGLLPATYPHVLAFPLQMQLLTAPAFPFPLLGLIHLANRIRILRPMGNVSRVRVAVRVGNLQPHAKGAMFDLLTTVEDLLGPLWEAESRMLCRGVQVPGEPGVLSSIAGLGLNEVSRWQARSDIGRRYARVSGDYNPIHLSTWSARLFGFPRAIAHGLWNKARTLAALSDTLPAGNIEVTVQFIKPLLLPGEVRLLASAAGSSGELQLLGDGDLLHMQGGWQPIA</sequence>
<evidence type="ECO:0000313" key="2">
    <source>
        <dbReference type="EMBL" id="SEC93334.1"/>
    </source>
</evidence>
<accession>A0A1H4WLF3</accession>
<dbReference type="EMBL" id="FNTJ01000002">
    <property type="protein sequence ID" value="SEC93334.1"/>
    <property type="molecule type" value="Genomic_DNA"/>
</dbReference>
<evidence type="ECO:0000259" key="1">
    <source>
        <dbReference type="Pfam" id="PF01575"/>
    </source>
</evidence>